<comment type="caution">
    <text evidence="1">The sequence shown here is derived from an EMBL/GenBank/DDBJ whole genome shotgun (WGS) entry which is preliminary data.</text>
</comment>
<dbReference type="PANTHER" id="PTHR32332">
    <property type="entry name" value="2-NITROPROPANE DIOXYGENASE"/>
    <property type="match status" value="1"/>
</dbReference>
<reference evidence="1 2" key="1">
    <citation type="submission" date="2019-08" db="EMBL/GenBank/DDBJ databases">
        <title>Bradyrhizobium hipponensis sp. nov., a rhizobium isolated from a Lupinus angustifolius root nodule in Tunisia.</title>
        <authorList>
            <person name="Off K."/>
            <person name="Rejili M."/>
            <person name="Mars M."/>
            <person name="Brachmann A."/>
            <person name="Marin M."/>
        </authorList>
    </citation>
    <scope>NUCLEOTIDE SEQUENCE [LARGE SCALE GENOMIC DNA]</scope>
    <source>
        <strain evidence="2">aSej3</strain>
    </source>
</reference>
<dbReference type="SUPFAM" id="SSF51412">
    <property type="entry name" value="Inosine monophosphate dehydrogenase (IMPDH)"/>
    <property type="match status" value="1"/>
</dbReference>
<evidence type="ECO:0000313" key="2">
    <source>
        <dbReference type="Proteomes" id="UP000324797"/>
    </source>
</evidence>
<gene>
    <name evidence="1" type="ORF">FXV83_32880</name>
</gene>
<dbReference type="Proteomes" id="UP000324797">
    <property type="component" value="Unassembled WGS sequence"/>
</dbReference>
<dbReference type="Gene3D" id="3.20.20.70">
    <property type="entry name" value="Aldolase class I"/>
    <property type="match status" value="1"/>
</dbReference>
<dbReference type="EMBL" id="VSTH01000137">
    <property type="protein sequence ID" value="TYO62371.1"/>
    <property type="molecule type" value="Genomic_DNA"/>
</dbReference>
<accession>A0A5S4YD82</accession>
<dbReference type="InterPro" id="IPR013785">
    <property type="entry name" value="Aldolase_TIM"/>
</dbReference>
<sequence length="187" mass="19641">MALVPRVVDAVAPVPVIAAGGIADARGFAAALALGAQGVMIGTRLIATTEAYAHPVYKQKVIDAAEDHTVRTTLFGHGWPNAPHRTLRTSFVERWLPDEARGSEQRADEPQIGETKIGGRATPLLRFMGFPPTPDASGDLDSMDFLAGQGVGLVNAIKPAADIVHELVDGARQLISQLALSAQAPHG</sequence>
<evidence type="ECO:0000313" key="1">
    <source>
        <dbReference type="EMBL" id="TYO62371.1"/>
    </source>
</evidence>
<protein>
    <submittedName>
        <fullName evidence="1">Uncharacterized protein</fullName>
    </submittedName>
</protein>
<dbReference type="PANTHER" id="PTHR32332:SF20">
    <property type="entry name" value="2-NITROPROPANE DIOXYGENASE-LIKE PROTEIN"/>
    <property type="match status" value="1"/>
</dbReference>
<proteinExistence type="predicted"/>
<keyword evidence="2" id="KW-1185">Reference proteome</keyword>
<dbReference type="AlphaFoldDB" id="A0A5S4YD82"/>
<dbReference type="Pfam" id="PF03060">
    <property type="entry name" value="NMO"/>
    <property type="match status" value="1"/>
</dbReference>
<name>A0A5S4YD82_9BRAD</name>
<organism evidence="1 2">
    <name type="scientific">Bradyrhizobium hipponense</name>
    <dbReference type="NCBI Taxonomy" id="2605638"/>
    <lineage>
        <taxon>Bacteria</taxon>
        <taxon>Pseudomonadati</taxon>
        <taxon>Pseudomonadota</taxon>
        <taxon>Alphaproteobacteria</taxon>
        <taxon>Hyphomicrobiales</taxon>
        <taxon>Nitrobacteraceae</taxon>
        <taxon>Bradyrhizobium</taxon>
    </lineage>
</organism>